<comment type="caution">
    <text evidence="2">The sequence shown here is derived from an EMBL/GenBank/DDBJ whole genome shotgun (WGS) entry which is preliminary data.</text>
</comment>
<reference evidence="2" key="1">
    <citation type="submission" date="2023-08" db="EMBL/GenBank/DDBJ databases">
        <authorList>
            <person name="Audoor S."/>
            <person name="Bilcke G."/>
        </authorList>
    </citation>
    <scope>NUCLEOTIDE SEQUENCE</scope>
</reference>
<dbReference type="Gene3D" id="3.30.200.20">
    <property type="entry name" value="Phosphorylase Kinase, domain 1"/>
    <property type="match status" value="1"/>
</dbReference>
<dbReference type="GO" id="GO:0005524">
    <property type="term" value="F:ATP binding"/>
    <property type="evidence" value="ECO:0007669"/>
    <property type="project" value="InterPro"/>
</dbReference>
<dbReference type="Gene3D" id="1.10.510.10">
    <property type="entry name" value="Transferase(Phosphotransferase) domain 1"/>
    <property type="match status" value="1"/>
</dbReference>
<dbReference type="AlphaFoldDB" id="A0AAD2CV55"/>
<dbReference type="Pfam" id="PF00069">
    <property type="entry name" value="Pkinase"/>
    <property type="match status" value="1"/>
</dbReference>
<accession>A0AAD2CV55</accession>
<dbReference type="SMART" id="SM00220">
    <property type="entry name" value="S_TKc"/>
    <property type="match status" value="1"/>
</dbReference>
<dbReference type="InterPro" id="IPR050167">
    <property type="entry name" value="Ser_Thr_protein_kinase"/>
</dbReference>
<feature type="domain" description="Protein kinase" evidence="1">
    <location>
        <begin position="29"/>
        <end position="366"/>
    </location>
</feature>
<proteinExistence type="predicted"/>
<dbReference type="PANTHER" id="PTHR23257">
    <property type="entry name" value="SERINE-THREONINE PROTEIN KINASE"/>
    <property type="match status" value="1"/>
</dbReference>
<dbReference type="InterPro" id="IPR011009">
    <property type="entry name" value="Kinase-like_dom_sf"/>
</dbReference>
<dbReference type="Proteomes" id="UP001295423">
    <property type="component" value="Unassembled WGS sequence"/>
</dbReference>
<name>A0AAD2CV55_9STRA</name>
<gene>
    <name evidence="2" type="ORF">CYCCA115_LOCUS9264</name>
</gene>
<dbReference type="PROSITE" id="PS50011">
    <property type="entry name" value="PROTEIN_KINASE_DOM"/>
    <property type="match status" value="1"/>
</dbReference>
<dbReference type="InterPro" id="IPR000719">
    <property type="entry name" value="Prot_kinase_dom"/>
</dbReference>
<protein>
    <recommendedName>
        <fullName evidence="1">Protein kinase domain-containing protein</fullName>
    </recommendedName>
</protein>
<dbReference type="GO" id="GO:0007165">
    <property type="term" value="P:signal transduction"/>
    <property type="evidence" value="ECO:0007669"/>
    <property type="project" value="TreeGrafter"/>
</dbReference>
<evidence type="ECO:0000313" key="2">
    <source>
        <dbReference type="EMBL" id="CAJ1945120.1"/>
    </source>
</evidence>
<organism evidence="2 3">
    <name type="scientific">Cylindrotheca closterium</name>
    <dbReference type="NCBI Taxonomy" id="2856"/>
    <lineage>
        <taxon>Eukaryota</taxon>
        <taxon>Sar</taxon>
        <taxon>Stramenopiles</taxon>
        <taxon>Ochrophyta</taxon>
        <taxon>Bacillariophyta</taxon>
        <taxon>Bacillariophyceae</taxon>
        <taxon>Bacillariophycidae</taxon>
        <taxon>Bacillariales</taxon>
        <taxon>Bacillariaceae</taxon>
        <taxon>Cylindrotheca</taxon>
    </lineage>
</organism>
<keyword evidence="3" id="KW-1185">Reference proteome</keyword>
<sequence length="382" mass="43610">MMSSEDERSFDEDYDDAPTAIPILLGSEIRIGTLLGRGTFCKVSLVKDIHLKAQTEPGLVQESRQKLELKFKIAASQDSYQQQQLDVFGRQPNAQNPVNPKPRMALKQLKNLSEKSKKQAKDDLRRECDILRAIKEDWCSHPNIIELHAIGVESSKEFHDRDIRPSFLVLSKLRCTMVSFMTKWREQRGLGVMEFFGINIKESQDMWLERLMVLSQIADAIRFLHLHNVIFRDIKPQNIGFDGDNVPKLFDFGLAKRVYSVEENYKLTGNTGTLRYMAPEVALDQPYGMDVDIYSLAILMHEVLSLKIPFVEVPASEFRHEVIAKGKRPPLDYGWPSPLSGLMASMWHESPSKRPPSSEVCKMLTLMLRGSDAGLFPDRIVM</sequence>
<evidence type="ECO:0000259" key="1">
    <source>
        <dbReference type="PROSITE" id="PS50011"/>
    </source>
</evidence>
<dbReference type="GO" id="GO:0005737">
    <property type="term" value="C:cytoplasm"/>
    <property type="evidence" value="ECO:0007669"/>
    <property type="project" value="TreeGrafter"/>
</dbReference>
<evidence type="ECO:0000313" key="3">
    <source>
        <dbReference type="Proteomes" id="UP001295423"/>
    </source>
</evidence>
<dbReference type="GO" id="GO:0004672">
    <property type="term" value="F:protein kinase activity"/>
    <property type="evidence" value="ECO:0007669"/>
    <property type="project" value="InterPro"/>
</dbReference>
<dbReference type="PANTHER" id="PTHR23257:SF958">
    <property type="entry name" value="SERINE_THREONINE-PROTEIN KINASE WNK4"/>
    <property type="match status" value="1"/>
</dbReference>
<dbReference type="EMBL" id="CAKOGP040001335">
    <property type="protein sequence ID" value="CAJ1945120.1"/>
    <property type="molecule type" value="Genomic_DNA"/>
</dbReference>
<dbReference type="SUPFAM" id="SSF56112">
    <property type="entry name" value="Protein kinase-like (PK-like)"/>
    <property type="match status" value="1"/>
</dbReference>